<gene>
    <name evidence="3" type="ORF">L1049_006633</name>
</gene>
<organism evidence="3 4">
    <name type="scientific">Liquidambar formosana</name>
    <name type="common">Formosan gum</name>
    <dbReference type="NCBI Taxonomy" id="63359"/>
    <lineage>
        <taxon>Eukaryota</taxon>
        <taxon>Viridiplantae</taxon>
        <taxon>Streptophyta</taxon>
        <taxon>Embryophyta</taxon>
        <taxon>Tracheophyta</taxon>
        <taxon>Spermatophyta</taxon>
        <taxon>Magnoliopsida</taxon>
        <taxon>eudicotyledons</taxon>
        <taxon>Gunneridae</taxon>
        <taxon>Pentapetalae</taxon>
        <taxon>Saxifragales</taxon>
        <taxon>Altingiaceae</taxon>
        <taxon>Liquidambar</taxon>
    </lineage>
</organism>
<reference evidence="3 4" key="1">
    <citation type="journal article" date="2024" name="Plant J.">
        <title>Genome sequences and population genomics reveal climatic adaptation and genomic divergence between two closely related sweetgum species.</title>
        <authorList>
            <person name="Xu W.Q."/>
            <person name="Ren C.Q."/>
            <person name="Zhang X.Y."/>
            <person name="Comes H.P."/>
            <person name="Liu X.H."/>
            <person name="Li Y.G."/>
            <person name="Kettle C.J."/>
            <person name="Jalonen R."/>
            <person name="Gaisberger H."/>
            <person name="Ma Y.Z."/>
            <person name="Qiu Y.X."/>
        </authorList>
    </citation>
    <scope>NUCLEOTIDE SEQUENCE [LARGE SCALE GENOMIC DNA]</scope>
    <source>
        <strain evidence="3">Hangzhou</strain>
    </source>
</reference>
<dbReference type="EMBL" id="JBBPBK010000010">
    <property type="protein sequence ID" value="KAK9277094.1"/>
    <property type="molecule type" value="Genomic_DNA"/>
</dbReference>
<evidence type="ECO:0000256" key="2">
    <source>
        <dbReference type="SAM" id="MobiDB-lite"/>
    </source>
</evidence>
<evidence type="ECO:0008006" key="5">
    <source>
        <dbReference type="Google" id="ProtNLM"/>
    </source>
</evidence>
<evidence type="ECO:0000313" key="4">
    <source>
        <dbReference type="Proteomes" id="UP001415857"/>
    </source>
</evidence>
<name>A0AAP0RG67_LIQFO</name>
<feature type="region of interest" description="Disordered" evidence="2">
    <location>
        <begin position="1"/>
        <end position="36"/>
    </location>
</feature>
<dbReference type="PANTHER" id="PTHR33144:SF25">
    <property type="entry name" value="DUF4216 DOMAIN-CONTAINING PROTEIN"/>
    <property type="match status" value="1"/>
</dbReference>
<proteinExistence type="predicted"/>
<keyword evidence="1" id="KW-0175">Coiled coil</keyword>
<feature type="coiled-coil region" evidence="1">
    <location>
        <begin position="295"/>
        <end position="329"/>
    </location>
</feature>
<evidence type="ECO:0000256" key="1">
    <source>
        <dbReference type="SAM" id="Coils"/>
    </source>
</evidence>
<protein>
    <recommendedName>
        <fullName evidence="5">Transposase</fullName>
    </recommendedName>
</protein>
<dbReference type="Pfam" id="PF03004">
    <property type="entry name" value="Transposase_24"/>
    <property type="match status" value="1"/>
</dbReference>
<accession>A0AAP0RG67</accession>
<keyword evidence="4" id="KW-1185">Reference proteome</keyword>
<dbReference type="PANTHER" id="PTHR33144">
    <property type="entry name" value="OS10G0409366 PROTEIN-RELATED"/>
    <property type="match status" value="1"/>
</dbReference>
<evidence type="ECO:0000313" key="3">
    <source>
        <dbReference type="EMBL" id="KAK9277094.1"/>
    </source>
</evidence>
<comment type="caution">
    <text evidence="3">The sequence shown here is derived from an EMBL/GenBank/DDBJ whole genome shotgun (WGS) entry which is preliminary data.</text>
</comment>
<dbReference type="InterPro" id="IPR004252">
    <property type="entry name" value="Probable_transposase_24"/>
</dbReference>
<dbReference type="Proteomes" id="UP001415857">
    <property type="component" value="Unassembled WGS sequence"/>
</dbReference>
<sequence>MRRPLRNRQVPANAPPVGPEQVQDGPRRRGPTIGRGLEGIQGHMTVAANDEGQPTGKEGHALSQHIGKIMRTGDPIRLDILDWRDVNKDHIEIVMDMIETDFKYENPLTKSWVRSKLNILWKSAKCRLKEKWHDHKRPLGEQYLHKPPNLDPTQWKNLVNYWRSDEGMDKRETNCNNRKKLRIYHRCGRKSFARAEADETRKNGGVKPDKMTMFVVTHTSTQDDQPIASPVQELVEEMQEQVNQAPEDMQVYDARNLAFKEVVGGVVHCSEPMRGLVPPRAIIRQFQDAATREALAKAELAQKAAEEAAKKAIEEARDAQERLRIVEEGRKDDKEHLARMQAQINALLLSRQDLNMSQPFTTLLTQFDPERPFERST</sequence>
<dbReference type="AlphaFoldDB" id="A0AAP0RG67"/>